<comment type="caution">
    <text evidence="3">The sequence shown here is derived from an EMBL/GenBank/DDBJ whole genome shotgun (WGS) entry which is preliminary data.</text>
</comment>
<name>A0A2V4C2P5_9FLAO</name>
<dbReference type="InterPro" id="IPR011051">
    <property type="entry name" value="RmlC_Cupin_sf"/>
</dbReference>
<dbReference type="AlphaFoldDB" id="A0A2V4C2P5"/>
<dbReference type="InterPro" id="IPR014710">
    <property type="entry name" value="RmlC-like_jellyroll"/>
</dbReference>
<dbReference type="OrthoDB" id="9806121at2"/>
<accession>A0A2V4C2P5</accession>
<keyword evidence="1" id="KW-0479">Metal-binding</keyword>
<dbReference type="SUPFAM" id="SSF51182">
    <property type="entry name" value="RmlC-like cupins"/>
    <property type="match status" value="1"/>
</dbReference>
<evidence type="ECO:0000313" key="4">
    <source>
        <dbReference type="Proteomes" id="UP000247903"/>
    </source>
</evidence>
<protein>
    <submittedName>
        <fullName evidence="3">Cupin</fullName>
    </submittedName>
</protein>
<feature type="domain" description="Cupin type-2" evidence="2">
    <location>
        <begin position="75"/>
        <end position="141"/>
    </location>
</feature>
<dbReference type="PANTHER" id="PTHR35848">
    <property type="entry name" value="OXALATE-BINDING PROTEIN"/>
    <property type="match status" value="1"/>
</dbReference>
<dbReference type="EMBL" id="QJHK01000010">
    <property type="protein sequence ID" value="PXY40484.1"/>
    <property type="molecule type" value="Genomic_DNA"/>
</dbReference>
<dbReference type="Gene3D" id="2.60.120.10">
    <property type="entry name" value="Jelly Rolls"/>
    <property type="match status" value="1"/>
</dbReference>
<gene>
    <name evidence="3" type="ORF">DMB65_12840</name>
</gene>
<keyword evidence="4" id="KW-1185">Reference proteome</keyword>
<dbReference type="PANTHER" id="PTHR35848:SF6">
    <property type="entry name" value="CUPIN TYPE-2 DOMAIN-CONTAINING PROTEIN"/>
    <property type="match status" value="1"/>
</dbReference>
<dbReference type="Proteomes" id="UP000247903">
    <property type="component" value="Unassembled WGS sequence"/>
</dbReference>
<dbReference type="InterPro" id="IPR013096">
    <property type="entry name" value="Cupin_2"/>
</dbReference>
<dbReference type="GO" id="GO:0046872">
    <property type="term" value="F:metal ion binding"/>
    <property type="evidence" value="ECO:0007669"/>
    <property type="project" value="UniProtKB-KW"/>
</dbReference>
<sequence length="146" mass="16439">MKPVTFIKIAIVTLIVQSTKAQEAKNETTPTDIKYSIENCVNHFELDKATKTKAGYQYWFGDKNFTQENTLKMSIVEPGKSTHAPHHHPEEEFFYILEGSASFYLDGKTVVVGPNTSLYCPPNAEHGISNAGKTDLKYLVIKKDLR</sequence>
<reference evidence="3 4" key="1">
    <citation type="submission" date="2018-05" db="EMBL/GenBank/DDBJ databases">
        <title>Flavobacterium sp. strain IMCC34759, incomplete genome.</title>
        <authorList>
            <person name="Joung Y."/>
            <person name="Cho J."/>
        </authorList>
    </citation>
    <scope>NUCLEOTIDE SEQUENCE [LARGE SCALE GENOMIC DNA]</scope>
    <source>
        <strain evidence="3 4">IMCC34759</strain>
    </source>
</reference>
<dbReference type="RefSeq" id="WP_110307039.1">
    <property type="nucleotide sequence ID" value="NZ_QJHK01000010.1"/>
</dbReference>
<evidence type="ECO:0000256" key="1">
    <source>
        <dbReference type="ARBA" id="ARBA00022723"/>
    </source>
</evidence>
<proteinExistence type="predicted"/>
<evidence type="ECO:0000259" key="2">
    <source>
        <dbReference type="Pfam" id="PF07883"/>
    </source>
</evidence>
<dbReference type="Pfam" id="PF07883">
    <property type="entry name" value="Cupin_2"/>
    <property type="match status" value="1"/>
</dbReference>
<evidence type="ECO:0000313" key="3">
    <source>
        <dbReference type="EMBL" id="PXY40484.1"/>
    </source>
</evidence>
<organism evidence="3 4">
    <name type="scientific">Flavobacterium cheongpyeongense</name>
    <dbReference type="NCBI Taxonomy" id="2212651"/>
    <lineage>
        <taxon>Bacteria</taxon>
        <taxon>Pseudomonadati</taxon>
        <taxon>Bacteroidota</taxon>
        <taxon>Flavobacteriia</taxon>
        <taxon>Flavobacteriales</taxon>
        <taxon>Flavobacteriaceae</taxon>
        <taxon>Flavobacterium</taxon>
    </lineage>
</organism>
<dbReference type="InterPro" id="IPR051610">
    <property type="entry name" value="GPI/OXD"/>
</dbReference>